<evidence type="ECO:0000256" key="2">
    <source>
        <dbReference type="ARBA" id="ARBA00023015"/>
    </source>
</evidence>
<dbReference type="InterPro" id="IPR036955">
    <property type="entry name" value="AP2/ERF_dom_sf"/>
</dbReference>
<dbReference type="FunFam" id="3.30.730.10:FF:000001">
    <property type="entry name" value="Ethylene-responsive transcription factor 2"/>
    <property type="match status" value="1"/>
</dbReference>
<gene>
    <name evidence="10" type="ORF">KI387_007433</name>
</gene>
<dbReference type="PROSITE" id="PS51032">
    <property type="entry name" value="AP2_ERF"/>
    <property type="match status" value="1"/>
</dbReference>
<sequence>RRASMGKTHRYRGVRQRHWGSWVSEIRHPILKKRVWLGTYETAEEAARAYDEAATIMYGDHAKRNLVSHNGKAKANWNSEGTRILSNTIIDKLHKFNVASMALQYTAHKKITGRDSTSSLICLKLDTEKSNQLGIWQKKMDGVKGDSSKWVMKVKIPATKVEDEREEDIVSEMIEELLQPGNTTP</sequence>
<keyword evidence="6" id="KW-0804">Transcription</keyword>
<comment type="subcellular location">
    <subcellularLocation>
        <location evidence="1">Nucleus</location>
    </subcellularLocation>
</comment>
<dbReference type="EMBL" id="JAHRHJ020000002">
    <property type="protein sequence ID" value="KAH9327255.1"/>
    <property type="molecule type" value="Genomic_DNA"/>
</dbReference>
<evidence type="ECO:0000256" key="3">
    <source>
        <dbReference type="ARBA" id="ARBA00023016"/>
    </source>
</evidence>
<dbReference type="Gene3D" id="3.30.730.10">
    <property type="entry name" value="AP2/ERF domain"/>
    <property type="match status" value="1"/>
</dbReference>
<comment type="caution">
    <text evidence="10">The sequence shown here is derived from an EMBL/GenBank/DDBJ whole genome shotgun (WGS) entry which is preliminary data.</text>
</comment>
<evidence type="ECO:0000256" key="4">
    <source>
        <dbReference type="ARBA" id="ARBA00023125"/>
    </source>
</evidence>
<reference evidence="10 11" key="1">
    <citation type="journal article" date="2021" name="Nat. Plants">
        <title>The Taxus genome provides insights into paclitaxel biosynthesis.</title>
        <authorList>
            <person name="Xiong X."/>
            <person name="Gou J."/>
            <person name="Liao Q."/>
            <person name="Li Y."/>
            <person name="Zhou Q."/>
            <person name="Bi G."/>
            <person name="Li C."/>
            <person name="Du R."/>
            <person name="Wang X."/>
            <person name="Sun T."/>
            <person name="Guo L."/>
            <person name="Liang H."/>
            <person name="Lu P."/>
            <person name="Wu Y."/>
            <person name="Zhang Z."/>
            <person name="Ro D.K."/>
            <person name="Shang Y."/>
            <person name="Huang S."/>
            <person name="Yan J."/>
        </authorList>
    </citation>
    <scope>NUCLEOTIDE SEQUENCE [LARGE SCALE GENOMIC DNA]</scope>
    <source>
        <strain evidence="10">Ta-2019</strain>
    </source>
</reference>
<dbReference type="OMA" id="ANWNSEG"/>
<keyword evidence="4" id="KW-0238">DNA-binding</keyword>
<organism evidence="10 11">
    <name type="scientific">Taxus chinensis</name>
    <name type="common">Chinese yew</name>
    <name type="synonym">Taxus wallichiana var. chinensis</name>
    <dbReference type="NCBI Taxonomy" id="29808"/>
    <lineage>
        <taxon>Eukaryota</taxon>
        <taxon>Viridiplantae</taxon>
        <taxon>Streptophyta</taxon>
        <taxon>Embryophyta</taxon>
        <taxon>Tracheophyta</taxon>
        <taxon>Spermatophyta</taxon>
        <taxon>Pinopsida</taxon>
        <taxon>Pinidae</taxon>
        <taxon>Conifers II</taxon>
        <taxon>Cupressales</taxon>
        <taxon>Taxaceae</taxon>
        <taxon>Taxus</taxon>
    </lineage>
</organism>
<comment type="similarity">
    <text evidence="8">Belongs to the AP2/ERF transcription factor family. ERF subfamily.</text>
</comment>
<evidence type="ECO:0000256" key="7">
    <source>
        <dbReference type="ARBA" id="ARBA00023242"/>
    </source>
</evidence>
<keyword evidence="2" id="KW-0805">Transcription regulation</keyword>
<dbReference type="PANTHER" id="PTHR31241">
    <property type="entry name" value="DEHYDRATION-RESPONSIVE ELEMENT-BINDING PROTEIN 2C"/>
    <property type="match status" value="1"/>
</dbReference>
<feature type="domain" description="AP2/ERF" evidence="9">
    <location>
        <begin position="10"/>
        <end position="67"/>
    </location>
</feature>
<dbReference type="AlphaFoldDB" id="A0AA38GV90"/>
<dbReference type="CDD" id="cd00018">
    <property type="entry name" value="AP2"/>
    <property type="match status" value="1"/>
</dbReference>
<dbReference type="SMART" id="SM00380">
    <property type="entry name" value="AP2"/>
    <property type="match status" value="1"/>
</dbReference>
<evidence type="ECO:0000256" key="5">
    <source>
        <dbReference type="ARBA" id="ARBA00023159"/>
    </source>
</evidence>
<keyword evidence="7" id="KW-0539">Nucleus</keyword>
<proteinExistence type="inferred from homology"/>
<dbReference type="SUPFAM" id="SSF54171">
    <property type="entry name" value="DNA-binding domain"/>
    <property type="match status" value="1"/>
</dbReference>
<accession>A0AA38GV90</accession>
<dbReference type="PANTHER" id="PTHR31241:SF62">
    <property type="entry name" value="DEHYDRATION-RESPONSIVE ELEMENT-BINDING PROTEIN 2D"/>
    <property type="match status" value="1"/>
</dbReference>
<name>A0AA38GV90_TAXCH</name>
<keyword evidence="11" id="KW-1185">Reference proteome</keyword>
<dbReference type="Pfam" id="PF00847">
    <property type="entry name" value="AP2"/>
    <property type="match status" value="1"/>
</dbReference>
<keyword evidence="3" id="KW-0346">Stress response</keyword>
<dbReference type="InterPro" id="IPR016177">
    <property type="entry name" value="DNA-bd_dom_sf"/>
</dbReference>
<dbReference type="GO" id="GO:0003677">
    <property type="term" value="F:DNA binding"/>
    <property type="evidence" value="ECO:0007669"/>
    <property type="project" value="UniProtKB-KW"/>
</dbReference>
<evidence type="ECO:0000313" key="11">
    <source>
        <dbReference type="Proteomes" id="UP000824469"/>
    </source>
</evidence>
<dbReference type="PRINTS" id="PR00367">
    <property type="entry name" value="ETHRSPELEMNT"/>
</dbReference>
<keyword evidence="5" id="KW-0010">Activator</keyword>
<evidence type="ECO:0000256" key="6">
    <source>
        <dbReference type="ARBA" id="ARBA00023163"/>
    </source>
</evidence>
<dbReference type="GO" id="GO:0003700">
    <property type="term" value="F:DNA-binding transcription factor activity"/>
    <property type="evidence" value="ECO:0007669"/>
    <property type="project" value="InterPro"/>
</dbReference>
<feature type="non-terminal residue" evidence="10">
    <location>
        <position position="185"/>
    </location>
</feature>
<evidence type="ECO:0000256" key="8">
    <source>
        <dbReference type="ARBA" id="ARBA00024343"/>
    </source>
</evidence>
<dbReference type="InterPro" id="IPR001471">
    <property type="entry name" value="AP2/ERF_dom"/>
</dbReference>
<dbReference type="GO" id="GO:0005634">
    <property type="term" value="C:nucleus"/>
    <property type="evidence" value="ECO:0007669"/>
    <property type="project" value="UniProtKB-SubCell"/>
</dbReference>
<evidence type="ECO:0000259" key="9">
    <source>
        <dbReference type="PROSITE" id="PS51032"/>
    </source>
</evidence>
<dbReference type="Proteomes" id="UP000824469">
    <property type="component" value="Unassembled WGS sequence"/>
</dbReference>
<evidence type="ECO:0000313" key="10">
    <source>
        <dbReference type="EMBL" id="KAH9327255.1"/>
    </source>
</evidence>
<protein>
    <recommendedName>
        <fullName evidence="9">AP2/ERF domain-containing protein</fullName>
    </recommendedName>
</protein>
<evidence type="ECO:0000256" key="1">
    <source>
        <dbReference type="ARBA" id="ARBA00004123"/>
    </source>
</evidence>